<proteinExistence type="predicted"/>
<sequence length="284" mass="30764">MTATTTALRTLFTAARRCNTAPEPFCLGGPLYGDAMRAYKRAPRGLRALVWATASVAGALDYRRGAPPLRGLAHLNVAGAAWPAVHPYRARATLTHGWAALHDWGHIRAEVINDGETLFALTTDWEAVRDLLPELAANYDMPPLTPDLIGPDSVRHVRVEADPDAPEDVERWHITCNATAGGPIRPLTDIDDRTFRAVYVDLGSATFAALFTEFARDPSARAAMPRATCTDDEISCVRRVLAELTEASATEDDPRLRVALAHLEAAHPGAWFALGGALVERGEV</sequence>
<evidence type="ECO:0000313" key="2">
    <source>
        <dbReference type="Proteomes" id="UP000184440"/>
    </source>
</evidence>
<gene>
    <name evidence="1" type="ORF">SAMN05443668_1367</name>
</gene>
<dbReference type="EMBL" id="FRCS01000036">
    <property type="protein sequence ID" value="SHN48189.1"/>
    <property type="molecule type" value="Genomic_DNA"/>
</dbReference>
<evidence type="ECO:0000313" key="1">
    <source>
        <dbReference type="EMBL" id="SHN48189.1"/>
    </source>
</evidence>
<dbReference type="RefSeq" id="WP_073266748.1">
    <property type="nucleotide sequence ID" value="NZ_FRCS01000036.1"/>
</dbReference>
<reference evidence="1 2" key="1">
    <citation type="submission" date="2016-11" db="EMBL/GenBank/DDBJ databases">
        <authorList>
            <person name="Jaros S."/>
            <person name="Januszkiewicz K."/>
            <person name="Wedrychowicz H."/>
        </authorList>
    </citation>
    <scope>NUCLEOTIDE SEQUENCE [LARGE SCALE GENOMIC DNA]</scope>
    <source>
        <strain evidence="1 2">DSM 46144</strain>
    </source>
</reference>
<keyword evidence="2" id="KW-1185">Reference proteome</keyword>
<dbReference type="Proteomes" id="UP000184440">
    <property type="component" value="Unassembled WGS sequence"/>
</dbReference>
<accession>A0A1M7RPN5</accession>
<name>A0A1M7RPN5_9ACTN</name>
<dbReference type="AlphaFoldDB" id="A0A1M7RPN5"/>
<organism evidence="1 2">
    <name type="scientific">Cryptosporangium aurantiacum</name>
    <dbReference type="NCBI Taxonomy" id="134849"/>
    <lineage>
        <taxon>Bacteria</taxon>
        <taxon>Bacillati</taxon>
        <taxon>Actinomycetota</taxon>
        <taxon>Actinomycetes</taxon>
        <taxon>Cryptosporangiales</taxon>
        <taxon>Cryptosporangiaceae</taxon>
        <taxon>Cryptosporangium</taxon>
    </lineage>
</organism>
<dbReference type="STRING" id="134849.SAMN05443668_1367"/>
<protein>
    <submittedName>
        <fullName evidence="1">Uncharacterized protein</fullName>
    </submittedName>
</protein>